<feature type="chain" id="PRO_5044532154" description="S-protein homolog" evidence="6">
    <location>
        <begin position="24"/>
        <end position="128"/>
    </location>
</feature>
<comment type="caution">
    <text evidence="7">The sequence shown here is derived from an EMBL/GenBank/DDBJ whole genome shotgun (WGS) entry which is preliminary data.</text>
</comment>
<proteinExistence type="inferred from homology"/>
<dbReference type="Pfam" id="PF05938">
    <property type="entry name" value="Self-incomp_S1"/>
    <property type="match status" value="1"/>
</dbReference>
<dbReference type="GO" id="GO:0005576">
    <property type="term" value="C:extracellular region"/>
    <property type="evidence" value="ECO:0007669"/>
    <property type="project" value="UniProtKB-SubCell"/>
</dbReference>
<comment type="subcellular location">
    <subcellularLocation>
        <location evidence="1 6">Secreted</location>
    </subcellularLocation>
</comment>
<accession>A0ABD3IY01</accession>
<evidence type="ECO:0000256" key="1">
    <source>
        <dbReference type="ARBA" id="ARBA00004613"/>
    </source>
</evidence>
<evidence type="ECO:0000313" key="7">
    <source>
        <dbReference type="EMBL" id="KAL3718923.1"/>
    </source>
</evidence>
<evidence type="ECO:0000256" key="4">
    <source>
        <dbReference type="ARBA" id="ARBA00022525"/>
    </source>
</evidence>
<dbReference type="InterPro" id="IPR010264">
    <property type="entry name" value="Self-incomp_S1"/>
</dbReference>
<comment type="similarity">
    <text evidence="2 6">Belongs to the plant self-incompatibility (S1) protein family.</text>
</comment>
<keyword evidence="4 6" id="KW-0964">Secreted</keyword>
<dbReference type="AlphaFoldDB" id="A0ABD3IY01"/>
<sequence>MNLAIRIFVLVIIVPALLQACSGEIYILGKANVEIYNSLPGGVTLTVNSKSKDDDLGSLPMARGNLILRPIGGGTTLFFCSMQWPGQFHHFDIYVEKRDFDRCYKLCTWHIHPTGPCLHEGPCENWSS</sequence>
<dbReference type="PANTHER" id="PTHR31232:SF148">
    <property type="entry name" value="S-PROTEIN HOMOLOG"/>
    <property type="match status" value="1"/>
</dbReference>
<evidence type="ECO:0000256" key="6">
    <source>
        <dbReference type="RuleBase" id="RU367044"/>
    </source>
</evidence>
<dbReference type="GO" id="GO:0060320">
    <property type="term" value="P:rejection of self pollen"/>
    <property type="evidence" value="ECO:0007669"/>
    <property type="project" value="UniProtKB-KW"/>
</dbReference>
<reference evidence="7 8" key="1">
    <citation type="submission" date="2024-11" db="EMBL/GenBank/DDBJ databases">
        <title>Chromosome-level genome assembly of Eucalyptus globulus Labill. provides insights into its genome evolution.</title>
        <authorList>
            <person name="Li X."/>
        </authorList>
    </citation>
    <scope>NUCLEOTIDE SEQUENCE [LARGE SCALE GENOMIC DNA]</scope>
    <source>
        <strain evidence="7">CL2024</strain>
        <tissue evidence="7">Fresh tender leaves</tissue>
    </source>
</reference>
<dbReference type="PANTHER" id="PTHR31232">
    <property type="match status" value="1"/>
</dbReference>
<dbReference type="PROSITE" id="PS51257">
    <property type="entry name" value="PROKAR_LIPOPROTEIN"/>
    <property type="match status" value="1"/>
</dbReference>
<name>A0ABD3IY01_EUCGL</name>
<dbReference type="EMBL" id="JBJKBG010000010">
    <property type="protein sequence ID" value="KAL3718923.1"/>
    <property type="molecule type" value="Genomic_DNA"/>
</dbReference>
<evidence type="ECO:0000256" key="5">
    <source>
        <dbReference type="ARBA" id="ARBA00022729"/>
    </source>
</evidence>
<protein>
    <recommendedName>
        <fullName evidence="6">S-protein homolog</fullName>
    </recommendedName>
</protein>
<dbReference type="Proteomes" id="UP001634007">
    <property type="component" value="Unassembled WGS sequence"/>
</dbReference>
<evidence type="ECO:0000256" key="3">
    <source>
        <dbReference type="ARBA" id="ARBA00022471"/>
    </source>
</evidence>
<keyword evidence="3 6" id="KW-0713">Self-incompatibility</keyword>
<evidence type="ECO:0000313" key="8">
    <source>
        <dbReference type="Proteomes" id="UP001634007"/>
    </source>
</evidence>
<gene>
    <name evidence="7" type="ORF">ACJRO7_003952</name>
</gene>
<keyword evidence="5 6" id="KW-0732">Signal</keyword>
<evidence type="ECO:0000256" key="2">
    <source>
        <dbReference type="ARBA" id="ARBA00005581"/>
    </source>
</evidence>
<feature type="signal peptide" evidence="6">
    <location>
        <begin position="1"/>
        <end position="23"/>
    </location>
</feature>
<keyword evidence="8" id="KW-1185">Reference proteome</keyword>
<organism evidence="7 8">
    <name type="scientific">Eucalyptus globulus</name>
    <name type="common">Tasmanian blue gum</name>
    <dbReference type="NCBI Taxonomy" id="34317"/>
    <lineage>
        <taxon>Eukaryota</taxon>
        <taxon>Viridiplantae</taxon>
        <taxon>Streptophyta</taxon>
        <taxon>Embryophyta</taxon>
        <taxon>Tracheophyta</taxon>
        <taxon>Spermatophyta</taxon>
        <taxon>Magnoliopsida</taxon>
        <taxon>eudicotyledons</taxon>
        <taxon>Gunneridae</taxon>
        <taxon>Pentapetalae</taxon>
        <taxon>rosids</taxon>
        <taxon>malvids</taxon>
        <taxon>Myrtales</taxon>
        <taxon>Myrtaceae</taxon>
        <taxon>Myrtoideae</taxon>
        <taxon>Eucalypteae</taxon>
        <taxon>Eucalyptus</taxon>
    </lineage>
</organism>